<dbReference type="InterPro" id="IPR010982">
    <property type="entry name" value="Lambda_DNA-bd_dom_sf"/>
</dbReference>
<evidence type="ECO:0000313" key="2">
    <source>
        <dbReference type="EMBL" id="ENY87154.1"/>
    </source>
</evidence>
<dbReference type="eggNOG" id="COG1396">
    <property type="taxonomic scope" value="Bacteria"/>
</dbReference>
<dbReference type="AlphaFoldDB" id="N9V9V6"/>
<organism evidence="2 3">
    <name type="scientific">[Clostridium] innocuum 2959</name>
    <dbReference type="NCBI Taxonomy" id="999413"/>
    <lineage>
        <taxon>Bacteria</taxon>
        <taxon>Bacillati</taxon>
        <taxon>Bacillota</taxon>
        <taxon>Clostridia</taxon>
        <taxon>Eubacteriales</taxon>
        <taxon>Clostridiaceae</taxon>
        <taxon>Clostridium</taxon>
    </lineage>
</organism>
<feature type="domain" description="HTH cro/C1-type" evidence="1">
    <location>
        <begin position="8"/>
        <end position="62"/>
    </location>
</feature>
<keyword evidence="3" id="KW-1185">Reference proteome</keyword>
<dbReference type="RefSeq" id="WP_002607728.1">
    <property type="nucleotide sequence ID" value="NZ_KB850943.1"/>
</dbReference>
<dbReference type="InterPro" id="IPR001387">
    <property type="entry name" value="Cro/C1-type_HTH"/>
</dbReference>
<dbReference type="SMART" id="SM00530">
    <property type="entry name" value="HTH_XRE"/>
    <property type="match status" value="1"/>
</dbReference>
<name>N9V9V6_CLOIN</name>
<evidence type="ECO:0000259" key="1">
    <source>
        <dbReference type="PROSITE" id="PS50943"/>
    </source>
</evidence>
<dbReference type="SUPFAM" id="SSF47413">
    <property type="entry name" value="lambda repressor-like DNA-binding domains"/>
    <property type="match status" value="1"/>
</dbReference>
<dbReference type="CDD" id="cd00093">
    <property type="entry name" value="HTH_XRE"/>
    <property type="match status" value="1"/>
</dbReference>
<dbReference type="Proteomes" id="UP000013051">
    <property type="component" value="Unassembled WGS sequence"/>
</dbReference>
<protein>
    <recommendedName>
        <fullName evidence="1">HTH cro/C1-type domain-containing protein</fullName>
    </recommendedName>
</protein>
<proteinExistence type="predicted"/>
<sequence>MRDINSRIAEVRTTLGLSMRAFGEKLGISSPSINAIEKGRNNPSDQTVKLICKEFNIDYLWLTEGKGEMFDTPDSSLDDLVAQYDLSEIDLYLIKAYLNMSKDERSEFSEAILNKLLTILKKELHTDQKN</sequence>
<dbReference type="Gene3D" id="1.10.260.40">
    <property type="entry name" value="lambda repressor-like DNA-binding domains"/>
    <property type="match status" value="1"/>
</dbReference>
<dbReference type="GO" id="GO:0003677">
    <property type="term" value="F:DNA binding"/>
    <property type="evidence" value="ECO:0007669"/>
    <property type="project" value="InterPro"/>
</dbReference>
<gene>
    <name evidence="2" type="ORF">HMPREF1094_02045</name>
</gene>
<accession>N9V9V6</accession>
<dbReference type="PROSITE" id="PS50943">
    <property type="entry name" value="HTH_CROC1"/>
    <property type="match status" value="1"/>
</dbReference>
<dbReference type="HOGENOM" id="CLU_066192_5_1_9"/>
<comment type="caution">
    <text evidence="2">The sequence shown here is derived from an EMBL/GenBank/DDBJ whole genome shotgun (WGS) entry which is preliminary data.</text>
</comment>
<dbReference type="Pfam" id="PF01381">
    <property type="entry name" value="HTH_3"/>
    <property type="match status" value="1"/>
</dbReference>
<dbReference type="EMBL" id="AGYV01000003">
    <property type="protein sequence ID" value="ENY87154.1"/>
    <property type="molecule type" value="Genomic_DNA"/>
</dbReference>
<evidence type="ECO:0000313" key="3">
    <source>
        <dbReference type="Proteomes" id="UP000013051"/>
    </source>
</evidence>
<reference evidence="2 3" key="1">
    <citation type="submission" date="2013-01" db="EMBL/GenBank/DDBJ databases">
        <title>The Genome Sequence of Clostridium innocuum 2959.</title>
        <authorList>
            <consortium name="The Broad Institute Genome Sequencing Platform"/>
            <person name="Earl A."/>
            <person name="Ward D."/>
            <person name="Feldgarden M."/>
            <person name="Gevers D."/>
            <person name="Courvalin P."/>
            <person name="Lambert T."/>
            <person name="Walker B."/>
            <person name="Young S.K."/>
            <person name="Zeng Q."/>
            <person name="Gargeya S."/>
            <person name="Fitzgerald M."/>
            <person name="Haas B."/>
            <person name="Abouelleil A."/>
            <person name="Alvarado L."/>
            <person name="Arachchi H.M."/>
            <person name="Berlin A.M."/>
            <person name="Chapman S.B."/>
            <person name="Dewar J."/>
            <person name="Goldberg J."/>
            <person name="Griggs A."/>
            <person name="Gujja S."/>
            <person name="Hansen M."/>
            <person name="Howarth C."/>
            <person name="Imamovic A."/>
            <person name="Larimer J."/>
            <person name="McCowan C."/>
            <person name="Murphy C."/>
            <person name="Neiman D."/>
            <person name="Pearson M."/>
            <person name="Priest M."/>
            <person name="Roberts A."/>
            <person name="Saif S."/>
            <person name="Shea T."/>
            <person name="Sisk P."/>
            <person name="Sykes S."/>
            <person name="Wortman J."/>
            <person name="Nusbaum C."/>
            <person name="Birren B."/>
        </authorList>
    </citation>
    <scope>NUCLEOTIDE SEQUENCE [LARGE SCALE GENOMIC DNA]</scope>
    <source>
        <strain evidence="2 3">2959</strain>
    </source>
</reference>